<feature type="repeat" description="RCC1" evidence="2">
    <location>
        <begin position="201"/>
        <end position="252"/>
    </location>
</feature>
<feature type="repeat" description="RCC1" evidence="2">
    <location>
        <begin position="148"/>
        <end position="200"/>
    </location>
</feature>
<dbReference type="PROSITE" id="PS00626">
    <property type="entry name" value="RCC1_2"/>
    <property type="match status" value="2"/>
</dbReference>
<organism evidence="4 5">
    <name type="scientific">Dufourea novaeangliae</name>
    <name type="common">Sweat bee</name>
    <dbReference type="NCBI Taxonomy" id="178035"/>
    <lineage>
        <taxon>Eukaryota</taxon>
        <taxon>Metazoa</taxon>
        <taxon>Ecdysozoa</taxon>
        <taxon>Arthropoda</taxon>
        <taxon>Hexapoda</taxon>
        <taxon>Insecta</taxon>
        <taxon>Pterygota</taxon>
        <taxon>Neoptera</taxon>
        <taxon>Endopterygota</taxon>
        <taxon>Hymenoptera</taxon>
        <taxon>Apocrita</taxon>
        <taxon>Aculeata</taxon>
        <taxon>Apoidea</taxon>
        <taxon>Anthophila</taxon>
        <taxon>Halictidae</taxon>
        <taxon>Rophitinae</taxon>
        <taxon>Dufourea</taxon>
    </lineage>
</organism>
<dbReference type="InterPro" id="IPR000408">
    <property type="entry name" value="Reg_chr_condens"/>
</dbReference>
<reference evidence="4 5" key="1">
    <citation type="submission" date="2015-07" db="EMBL/GenBank/DDBJ databases">
        <title>The genome of Dufourea novaeangliae.</title>
        <authorList>
            <person name="Pan H."/>
            <person name="Kapheim K."/>
        </authorList>
    </citation>
    <scope>NUCLEOTIDE SEQUENCE [LARGE SCALE GENOMIC DNA]</scope>
    <source>
        <strain evidence="4">0120121106</strain>
        <tissue evidence="4">Whole body</tissue>
    </source>
</reference>
<feature type="repeat" description="RCC1" evidence="2">
    <location>
        <begin position="450"/>
        <end position="501"/>
    </location>
</feature>
<evidence type="ECO:0000313" key="4">
    <source>
        <dbReference type="EMBL" id="KZC06939.1"/>
    </source>
</evidence>
<dbReference type="SUPFAM" id="SSF54695">
    <property type="entry name" value="POZ domain"/>
    <property type="match status" value="2"/>
</dbReference>
<dbReference type="PROSITE" id="PS50012">
    <property type="entry name" value="RCC1_3"/>
    <property type="match status" value="10"/>
</dbReference>
<gene>
    <name evidence="4" type="ORF">WN55_08176</name>
</gene>
<dbReference type="STRING" id="178035.A0A154P4R3"/>
<keyword evidence="1" id="KW-0677">Repeat</keyword>
<dbReference type="EMBL" id="KQ434819">
    <property type="protein sequence ID" value="KZC06939.1"/>
    <property type="molecule type" value="Genomic_DNA"/>
</dbReference>
<feature type="repeat" description="RCC1" evidence="2">
    <location>
        <begin position="43"/>
        <end position="94"/>
    </location>
</feature>
<dbReference type="InterPro" id="IPR011333">
    <property type="entry name" value="SKP1/BTB/POZ_sf"/>
</dbReference>
<dbReference type="AlphaFoldDB" id="A0A154P4R3"/>
<feature type="repeat" description="RCC1" evidence="2">
    <location>
        <begin position="610"/>
        <end position="661"/>
    </location>
</feature>
<accession>A0A154P4R3</accession>
<dbReference type="InterPro" id="IPR009091">
    <property type="entry name" value="RCC1/BLIP-II"/>
</dbReference>
<dbReference type="CDD" id="cd18298">
    <property type="entry name" value="BTB_POZ_RCBTB1_2"/>
    <property type="match status" value="1"/>
</dbReference>
<dbReference type="Pfam" id="PF00651">
    <property type="entry name" value="BTB"/>
    <property type="match status" value="2"/>
</dbReference>
<feature type="repeat" description="RCC1" evidence="2">
    <location>
        <begin position="96"/>
        <end position="147"/>
    </location>
</feature>
<keyword evidence="5" id="KW-1185">Reference proteome</keyword>
<feature type="repeat" description="RCC1" evidence="2">
    <location>
        <begin position="503"/>
        <end position="556"/>
    </location>
</feature>
<evidence type="ECO:0000313" key="5">
    <source>
        <dbReference type="Proteomes" id="UP000076502"/>
    </source>
</evidence>
<dbReference type="PROSITE" id="PS50097">
    <property type="entry name" value="BTB"/>
    <property type="match status" value="1"/>
</dbReference>
<dbReference type="OrthoDB" id="10250130at2759"/>
<dbReference type="Pfam" id="PF25390">
    <property type="entry name" value="WD40_RLD"/>
    <property type="match status" value="2"/>
</dbReference>
<dbReference type="PANTHER" id="PTHR22872">
    <property type="entry name" value="BTK-BINDING PROTEIN-RELATED"/>
    <property type="match status" value="1"/>
</dbReference>
<dbReference type="PANTHER" id="PTHR22872:SF10">
    <property type="entry name" value="ULTRAVIOLET-B RECEPTOR UVR8"/>
    <property type="match status" value="1"/>
</dbReference>
<dbReference type="SUPFAM" id="SSF50985">
    <property type="entry name" value="RCC1/BLIP-II"/>
    <property type="match status" value="2"/>
</dbReference>
<evidence type="ECO:0000259" key="3">
    <source>
        <dbReference type="PROSITE" id="PS50097"/>
    </source>
</evidence>
<dbReference type="PRINTS" id="PR00633">
    <property type="entry name" value="RCCNDNSATION"/>
</dbReference>
<dbReference type="InterPro" id="IPR058923">
    <property type="entry name" value="RCC1-like_dom"/>
</dbReference>
<evidence type="ECO:0000256" key="2">
    <source>
        <dbReference type="PROSITE-ProRule" id="PRU00235"/>
    </source>
</evidence>
<feature type="repeat" description="RCC1" evidence="2">
    <location>
        <begin position="253"/>
        <end position="304"/>
    </location>
</feature>
<feature type="repeat" description="RCC1" evidence="2">
    <location>
        <begin position="557"/>
        <end position="609"/>
    </location>
</feature>
<dbReference type="Proteomes" id="UP000076502">
    <property type="component" value="Unassembled WGS sequence"/>
</dbReference>
<dbReference type="SMART" id="SM00225">
    <property type="entry name" value="BTB"/>
    <property type="match status" value="2"/>
</dbReference>
<feature type="domain" description="BTB" evidence="3">
    <location>
        <begin position="781"/>
        <end position="848"/>
    </location>
</feature>
<dbReference type="InterPro" id="IPR051625">
    <property type="entry name" value="Signaling_Regulatory_Domain"/>
</dbReference>
<feature type="repeat" description="RCC1" evidence="2">
    <location>
        <begin position="662"/>
        <end position="713"/>
    </location>
</feature>
<evidence type="ECO:0000256" key="1">
    <source>
        <dbReference type="ARBA" id="ARBA00022737"/>
    </source>
</evidence>
<protein>
    <submittedName>
        <fullName evidence="4">RCC1 and BTB domain-containing protein 1</fullName>
    </submittedName>
</protein>
<name>A0A154P4R3_DUFNO</name>
<proteinExistence type="predicted"/>
<dbReference type="Gene3D" id="2.130.10.30">
    <property type="entry name" value="Regulator of chromosome condensation 1/beta-lactamase-inhibitor protein II"/>
    <property type="match status" value="3"/>
</dbReference>
<dbReference type="Gene3D" id="3.30.710.10">
    <property type="entry name" value="Potassium Channel Kv1.1, Chain A"/>
    <property type="match status" value="2"/>
</dbReference>
<dbReference type="InterPro" id="IPR000210">
    <property type="entry name" value="BTB/POZ_dom"/>
</dbReference>
<sequence length="949" mass="105546">MIPQDLKNWPIFSFLEQTFLSKIHMVLVYGSSGNEALIVTQDGTVYGIGRNRYGCLGIGDTHSTYYPKKVEALCGKGVKTFAYGKGAYVLALTDKGTVYSWGDDGCDRRTLSHKLIIAPTIMCINLSKKFIVKIACGSQHSLALTDDGELYAWGRNNYGQLGEGEDTNHNAPRKVYFNLKNEKLIRISCGDSFSIAVTDNGKVYSWGYNRVGQLGIGNYLLQVKPCEVQALAGVLIKKVVCGYGHCLALSNEGNIYVWGANCYGELGLGTNSNVHSPIKVKLHTVHVLMYLDNVIEHDLFSYDTYKAFLKYLYTDEVDLPPENALELLDLANAYFHDQLKRRCTQIIKRGITVKNVLLLYSKAIKYKITNLEEYCFNFAVKYMTAVIQSSNFFEIDEFTTKTFILKASQAGNLRYYPIFSLLEPEFMSKIHMVFVYGNLGNEGLIVTEDGMTYALGNNRSGCLGTGDTQSTLYPRIVQALCLKDIKTFACGSGPHVLALTNKGEVYSWGCNRYSQLGRPSTNEVSCIPTLVCINLNKNIVVDIACGSNHSLALIDNGEIYAWGKNNFGQAGKSESVDQNAPTKINSTLSDKKFICISCGDSFCIAVTDSGEVYSWGDNSEGQLGIGNFKNQANPCKVSTLTGIIIEKVVCGYKHTLALSNKGVLYVWGGNNNGELGLDSIRNACFPVKLAVSTVSRVLDVAANHDNNISVAMAEGTEIFIWGNCLGQCINSPLLTSLECMHDAFAYYGSPRVMYRPLIPYDKEEFTLMDSLMEAFDDSTTSDLTIRVQGKPIHVHMAVLKIRCQYFKTMFQGNLTENNQSVIEYCEFSYDVYRAFLRYLYTDEVDLPAESALELLNLANVYSVDHLKRRCIKIIEKGITVENVLVLCNKAIEYEITNIEEYCFNFAVKHMTAVIQSPKFSEINQSIVNTFMNKAAQAGACKGTWFPPDE</sequence>